<feature type="domain" description="Competence protein CoiA-like N-terminal" evidence="2">
    <location>
        <begin position="20"/>
        <end position="51"/>
    </location>
</feature>
<dbReference type="InterPro" id="IPR010330">
    <property type="entry name" value="CoiA_nuc"/>
</dbReference>
<evidence type="ECO:0000313" key="3">
    <source>
        <dbReference type="EMBL" id="NVY96802.1"/>
    </source>
</evidence>
<dbReference type="RefSeq" id="WP_176942956.1">
    <property type="nucleotide sequence ID" value="NZ_JABZEC010000005.1"/>
</dbReference>
<feature type="domain" description="Competence protein CoiA nuclease-like" evidence="1">
    <location>
        <begin position="59"/>
        <end position="194"/>
    </location>
</feature>
<organism evidence="3 4">
    <name type="scientific">Bombilactobacillus apium</name>
    <dbReference type="NCBI Taxonomy" id="2675299"/>
    <lineage>
        <taxon>Bacteria</taxon>
        <taxon>Bacillati</taxon>
        <taxon>Bacillota</taxon>
        <taxon>Bacilli</taxon>
        <taxon>Lactobacillales</taxon>
        <taxon>Lactobacillaceae</taxon>
        <taxon>Bombilactobacillus</taxon>
    </lineage>
</organism>
<evidence type="ECO:0000259" key="2">
    <source>
        <dbReference type="Pfam" id="PF25164"/>
    </source>
</evidence>
<dbReference type="InterPro" id="IPR057253">
    <property type="entry name" value="CoiA-like_N"/>
</dbReference>
<accession>A0A850R7X8</accession>
<dbReference type="Pfam" id="PF06054">
    <property type="entry name" value="CoiA_nuc"/>
    <property type="match status" value="1"/>
</dbReference>
<protein>
    <recommendedName>
        <fullName evidence="5">Competence protein CoiA</fullName>
    </recommendedName>
</protein>
<proteinExistence type="predicted"/>
<evidence type="ECO:0000313" key="4">
    <source>
        <dbReference type="Proteomes" id="UP000563523"/>
    </source>
</evidence>
<keyword evidence="4" id="KW-1185">Reference proteome</keyword>
<comment type="caution">
    <text evidence="3">The sequence shown here is derived from an EMBL/GenBank/DDBJ whole genome shotgun (WGS) entry which is preliminary data.</text>
</comment>
<reference evidence="3 4" key="1">
    <citation type="submission" date="2020-06" db="EMBL/GenBank/DDBJ databases">
        <authorList>
            <person name="Kang J."/>
        </authorList>
    </citation>
    <scope>NUCLEOTIDE SEQUENCE [LARGE SCALE GENOMIC DNA]</scope>
    <source>
        <strain evidence="3 4">DCY120</strain>
    </source>
</reference>
<sequence>MFLIQVAQDQDQHLIYAADYQQERPLFCPQCHRRVQFVMGDKKRPFFRHLSPKTHFNNESAIHRQGKQWLGAFFRPWGPTEFEVWAPPDQRIDVLVHQKRSLAVEYQCAPIGADELAFRQHSYWKKKFHPVWIFGEKHYQQATKLAHLQRIVSYSPVWEFYVLFKLPQENYLRLHYQYQVRPESRKLYWQQQILSTWEQLQSFRPPTSSRRKLGINWQSWYLDQQVHPDQNFIYWQNYCYRQRLDLKEYIQKTPLQAVFPIYRCPVCYLQLARRAQQPFLASLPLVKSKTILKCANLASRRIGKS</sequence>
<dbReference type="EMBL" id="JABZEC010000005">
    <property type="protein sequence ID" value="NVY96802.1"/>
    <property type="molecule type" value="Genomic_DNA"/>
</dbReference>
<evidence type="ECO:0000259" key="1">
    <source>
        <dbReference type="Pfam" id="PF06054"/>
    </source>
</evidence>
<dbReference type="Proteomes" id="UP000563523">
    <property type="component" value="Unassembled WGS sequence"/>
</dbReference>
<evidence type="ECO:0008006" key="5">
    <source>
        <dbReference type="Google" id="ProtNLM"/>
    </source>
</evidence>
<name>A0A850R7X8_9LACO</name>
<dbReference type="AlphaFoldDB" id="A0A850R7X8"/>
<dbReference type="Pfam" id="PF25164">
    <property type="entry name" value="CoiA_N"/>
    <property type="match status" value="1"/>
</dbReference>
<gene>
    <name evidence="3" type="ORF">HU830_06490</name>
</gene>